<evidence type="ECO:0000313" key="1">
    <source>
        <dbReference type="EMBL" id="QGH75044.1"/>
    </source>
</evidence>
<evidence type="ECO:0008006" key="2">
    <source>
        <dbReference type="Google" id="ProtNLM"/>
    </source>
</evidence>
<dbReference type="EMBL" id="MN379461">
    <property type="protein sequence ID" value="QGH75044.1"/>
    <property type="molecule type" value="Genomic_DNA"/>
</dbReference>
<sequence length="118" mass="13053">MFGHIDDVFESAAVTRITKSGGSYVNGKWVEGTTISTTHRANIQPLSNKEAYHLSIGGDRIKDYRKLYINDGSAADIIEADNYTIPGLDGTFKTIQLDNRVPFGRNYCKIIVARIDGI</sequence>
<proteinExistence type="predicted"/>
<protein>
    <recommendedName>
        <fullName evidence="2">Head-closure protein</fullName>
    </recommendedName>
</protein>
<name>A0A5Q2WDW5_9CAUD</name>
<gene>
    <name evidence="1" type="ORF">RostovM3_00034</name>
</gene>
<reference evidence="1" key="1">
    <citation type="submission" date="2019-08" db="EMBL/GenBank/DDBJ databases">
        <authorList>
            <person name="Pogozhova M.P."/>
            <person name="Pisanov R.V."/>
            <person name="Gaevskaya N.E."/>
            <person name="Vodopyanov A.S."/>
        </authorList>
    </citation>
    <scope>NUCLEOTIDE SEQUENCE</scope>
</reference>
<organism evidence="1">
    <name type="scientific">Vibrio phage Rostov M3</name>
    <dbReference type="NCBI Taxonomy" id="2660724"/>
    <lineage>
        <taxon>Viruses</taxon>
        <taxon>Duplodnaviria</taxon>
        <taxon>Heunggongvirae</taxon>
        <taxon>Uroviricota</taxon>
        <taxon>Caudoviricetes</taxon>
    </lineage>
</organism>
<accession>A0A5Q2WDW5</accession>